<protein>
    <submittedName>
        <fullName evidence="1">Nitrogen regulatory protein PII</fullName>
    </submittedName>
</protein>
<dbReference type="RefSeq" id="WP_259083962.1">
    <property type="nucleotide sequence ID" value="NZ_JANTYZ010000010.1"/>
</dbReference>
<comment type="caution">
    <text evidence="1">The sequence shown here is derived from an EMBL/GenBank/DDBJ whole genome shotgun (WGS) entry which is preliminary data.</text>
</comment>
<reference evidence="1" key="1">
    <citation type="submission" date="2022-08" db="EMBL/GenBank/DDBJ databases">
        <title>Genomic Encyclopedia of Type Strains, Phase V (KMG-V): Genome sequencing to study the core and pangenomes of soil and plant-associated prokaryotes.</title>
        <authorList>
            <person name="Whitman W."/>
        </authorList>
    </citation>
    <scope>NUCLEOTIDE SEQUENCE</scope>
    <source>
        <strain evidence="1">SP2016B</strain>
    </source>
</reference>
<dbReference type="GO" id="GO:0006808">
    <property type="term" value="P:regulation of nitrogen utilization"/>
    <property type="evidence" value="ECO:0007669"/>
    <property type="project" value="InterPro"/>
</dbReference>
<dbReference type="Gene3D" id="3.30.70.120">
    <property type="match status" value="1"/>
</dbReference>
<dbReference type="EMBL" id="JANTYZ010000010">
    <property type="protein sequence ID" value="MCS3866221.1"/>
    <property type="molecule type" value="Genomic_DNA"/>
</dbReference>
<accession>A0A9X2U3L7</accession>
<organism evidence="1 2">
    <name type="scientific">Salinibacter ruber</name>
    <dbReference type="NCBI Taxonomy" id="146919"/>
    <lineage>
        <taxon>Bacteria</taxon>
        <taxon>Pseudomonadati</taxon>
        <taxon>Rhodothermota</taxon>
        <taxon>Rhodothermia</taxon>
        <taxon>Rhodothermales</taxon>
        <taxon>Salinibacteraceae</taxon>
        <taxon>Salinibacter</taxon>
    </lineage>
</organism>
<dbReference type="PANTHER" id="PTHR30115:SF11">
    <property type="entry name" value="NITROGEN REGULATORY PROTEIN P-II HOMOLOG"/>
    <property type="match status" value="1"/>
</dbReference>
<gene>
    <name evidence="1" type="ORF">GGP82_002792</name>
</gene>
<dbReference type="AlphaFoldDB" id="A0A9X2U3L7"/>
<dbReference type="PROSITE" id="PS51343">
    <property type="entry name" value="PII_GLNB_DOM"/>
    <property type="match status" value="1"/>
</dbReference>
<evidence type="ECO:0000313" key="2">
    <source>
        <dbReference type="Proteomes" id="UP001155034"/>
    </source>
</evidence>
<dbReference type="InterPro" id="IPR002187">
    <property type="entry name" value="N-reg_PII"/>
</dbReference>
<dbReference type="SMART" id="SM00938">
    <property type="entry name" value="P-II"/>
    <property type="match status" value="1"/>
</dbReference>
<dbReference type="InterPro" id="IPR011322">
    <property type="entry name" value="N-reg_PII-like_a/b"/>
</dbReference>
<proteinExistence type="predicted"/>
<dbReference type="GO" id="GO:0030234">
    <property type="term" value="F:enzyme regulator activity"/>
    <property type="evidence" value="ECO:0007669"/>
    <property type="project" value="InterPro"/>
</dbReference>
<evidence type="ECO:0000313" key="1">
    <source>
        <dbReference type="EMBL" id="MCS3866221.1"/>
    </source>
</evidence>
<dbReference type="Pfam" id="PF00543">
    <property type="entry name" value="P-II"/>
    <property type="match status" value="1"/>
</dbReference>
<dbReference type="GO" id="GO:0005524">
    <property type="term" value="F:ATP binding"/>
    <property type="evidence" value="ECO:0007669"/>
    <property type="project" value="TreeGrafter"/>
</dbReference>
<dbReference type="PROSITE" id="PS00638">
    <property type="entry name" value="PII_GLNB_CTER"/>
    <property type="match status" value="1"/>
</dbReference>
<dbReference type="InterPro" id="IPR017918">
    <property type="entry name" value="N-reg_PII_CS"/>
</dbReference>
<dbReference type="GO" id="GO:0005829">
    <property type="term" value="C:cytosol"/>
    <property type="evidence" value="ECO:0007669"/>
    <property type="project" value="TreeGrafter"/>
</dbReference>
<dbReference type="Proteomes" id="UP001155034">
    <property type="component" value="Unassembled WGS sequence"/>
</dbReference>
<dbReference type="PANTHER" id="PTHR30115">
    <property type="entry name" value="NITROGEN REGULATORY PROTEIN P-II"/>
    <property type="match status" value="1"/>
</dbReference>
<name>A0A9X2U3L7_9BACT</name>
<dbReference type="InterPro" id="IPR015867">
    <property type="entry name" value="N-reg_PII/ATP_PRibTrfase_C"/>
</dbReference>
<dbReference type="SUPFAM" id="SSF54913">
    <property type="entry name" value="GlnB-like"/>
    <property type="match status" value="1"/>
</dbReference>
<sequence>MVRVEVVCADARVEDWTRALAEAAQTGRRGDGKVFVLPVADAVDIRTLQTGDTVV</sequence>